<dbReference type="InterPro" id="IPR002541">
    <property type="entry name" value="Cyt_c_assembly"/>
</dbReference>
<dbReference type="InterPro" id="IPR032523">
    <property type="entry name" value="CcmF_C"/>
</dbReference>
<dbReference type="PANTHER" id="PTHR43653:SF1">
    <property type="entry name" value="CYTOCHROME C-TYPE BIOGENESIS PROTEIN CCMF"/>
    <property type="match status" value="1"/>
</dbReference>
<dbReference type="PRINTS" id="PR01410">
    <property type="entry name" value="CCBIOGENESIS"/>
</dbReference>
<accession>A0ABV2BTU9</accession>
<proteinExistence type="predicted"/>
<dbReference type="InterPro" id="IPR003568">
    <property type="entry name" value="Cyt_c_biogenesis_CcmF"/>
</dbReference>
<gene>
    <name evidence="1" type="ORF">ABVT43_09440</name>
</gene>
<dbReference type="GO" id="GO:0016829">
    <property type="term" value="F:lyase activity"/>
    <property type="evidence" value="ECO:0007669"/>
    <property type="project" value="UniProtKB-KW"/>
</dbReference>
<evidence type="ECO:0000313" key="2">
    <source>
        <dbReference type="Proteomes" id="UP001548189"/>
    </source>
</evidence>
<organism evidence="1 2">
    <name type="scientific">Aliikangiella maris</name>
    <dbReference type="NCBI Taxonomy" id="3162458"/>
    <lineage>
        <taxon>Bacteria</taxon>
        <taxon>Pseudomonadati</taxon>
        <taxon>Pseudomonadota</taxon>
        <taxon>Gammaproteobacteria</taxon>
        <taxon>Oceanospirillales</taxon>
        <taxon>Pleioneaceae</taxon>
        <taxon>Aliikangiella</taxon>
    </lineage>
</organism>
<dbReference type="PANTHER" id="PTHR43653">
    <property type="entry name" value="CYTOCHROME C ASSEMBLY PROTEIN-RELATED"/>
    <property type="match status" value="1"/>
</dbReference>
<reference evidence="1 2" key="1">
    <citation type="submission" date="2024-06" db="EMBL/GenBank/DDBJ databases">
        <authorList>
            <person name="Li F."/>
        </authorList>
    </citation>
    <scope>NUCLEOTIDE SEQUENCE [LARGE SCALE GENOMIC DNA]</scope>
    <source>
        <strain evidence="1 2">GXAS 311</strain>
    </source>
</reference>
<evidence type="ECO:0000313" key="1">
    <source>
        <dbReference type="EMBL" id="MET1255347.1"/>
    </source>
</evidence>
<keyword evidence="1" id="KW-0456">Lyase</keyword>
<sequence length="681" mass="75434">MQAEFGQFLLVLAFFMSLALAVFPMVGSFTRHSFLLNSAKPLTYLIFASLFGSFLCLEYAFLIDDFSVTYVAQHSNSLLPVYYKITGVWGGHEGSFLLWVLILSGWMLAVAIKTQQFPLVRYARVLAVLGLISSGFVSFLLFTSNPFTRTLPFFPVDGADLNPLLQDFGMIFHPPMLYMGYVGFAVAFSFAIAALIEGKWDADWARLTRPWAIGAWSFLTGGIALGSWWAYYELGWGGWWFWDPSENASFMPWLAGTALIHSLAVTDKRDSFKRWTLALSLTTFSLSLLGTFIIRSGVLTSVHAFSNDPARGVFILAYIAVVIGVSLILFLFRSGKITRSVKFTVLSKDMFLLVNNILLLCAAFFVFFGTFYPLFAEAFGRKMSVGAPYFNAVFPWPMFILFAMLGVGPLLNWKQHDFSKLKSTLIKMGIVALICAIAATWMLGEFYLWVLGGLLLSLWIASSSFFFVMQSGKKSASVFEKIAAMSRASWGMVIAHIGVGVCLCGIVISSLHSVEKDLRIRTGQVVSVAGYQFELLKSEKVNGQNYIASRVSFNVSRDEEVIGILAPEKRFYLAGKQVMTEASIDAGIFRDIYISLGEPLDSSESVWGVRIYVKPFIRWIWMGAVFMALGGVIAALDRRFAKHKAKMAANVPSTDSPTVTSEPHPLAGNHSVSGKQSVTSN</sequence>
<name>A0ABV2BTU9_9GAMM</name>
<comment type="caution">
    <text evidence="1">The sequence shown here is derived from an EMBL/GenBank/DDBJ whole genome shotgun (WGS) entry which is preliminary data.</text>
</comment>
<dbReference type="Pfam" id="PF16327">
    <property type="entry name" value="CcmF_C"/>
    <property type="match status" value="1"/>
</dbReference>
<dbReference type="InterPro" id="IPR003567">
    <property type="entry name" value="Cyt_c_biogenesis"/>
</dbReference>
<dbReference type="EMBL" id="JBEVCJ010000009">
    <property type="protein sequence ID" value="MET1255347.1"/>
    <property type="molecule type" value="Genomic_DNA"/>
</dbReference>
<keyword evidence="2" id="KW-1185">Reference proteome</keyword>
<dbReference type="NCBIfam" id="TIGR00353">
    <property type="entry name" value="nrfE"/>
    <property type="match status" value="1"/>
</dbReference>
<protein>
    <submittedName>
        <fullName evidence="1">Heme lyase CcmF/NrfE family subunit</fullName>
    </submittedName>
</protein>
<dbReference type="NCBIfam" id="NF007691">
    <property type="entry name" value="PRK10369.1"/>
    <property type="match status" value="1"/>
</dbReference>
<dbReference type="Proteomes" id="UP001548189">
    <property type="component" value="Unassembled WGS sequence"/>
</dbReference>
<dbReference type="Pfam" id="PF01578">
    <property type="entry name" value="Cytochrom_C_asm"/>
    <property type="match status" value="1"/>
</dbReference>
<dbReference type="PRINTS" id="PR01411">
    <property type="entry name" value="CCMFBIOGNSIS"/>
</dbReference>